<dbReference type="EMBL" id="OE841268">
    <property type="protein sequence ID" value="CAD7595075.1"/>
    <property type="molecule type" value="Genomic_DNA"/>
</dbReference>
<comment type="similarity">
    <text evidence="2 4">Belongs to the AB hydrolase superfamily. Lipase family.</text>
</comment>
<dbReference type="InterPro" id="IPR029058">
    <property type="entry name" value="AB_hydrolase_fold"/>
</dbReference>
<evidence type="ECO:0000313" key="6">
    <source>
        <dbReference type="EMBL" id="CAD7595075.1"/>
    </source>
</evidence>
<feature type="domain" description="Lipase" evidence="5">
    <location>
        <begin position="40"/>
        <end position="298"/>
    </location>
</feature>
<keyword evidence="3" id="KW-0964">Secreted</keyword>
<comment type="subcellular location">
    <subcellularLocation>
        <location evidence="1">Secreted</location>
    </subcellularLocation>
</comment>
<evidence type="ECO:0000256" key="2">
    <source>
        <dbReference type="ARBA" id="ARBA00010701"/>
    </source>
</evidence>
<dbReference type="Gene3D" id="3.40.50.1820">
    <property type="entry name" value="alpha/beta hydrolase"/>
    <property type="match status" value="1"/>
</dbReference>
<dbReference type="Pfam" id="PF00151">
    <property type="entry name" value="Lipase"/>
    <property type="match status" value="1"/>
</dbReference>
<dbReference type="AlphaFoldDB" id="A0A7R9K0U1"/>
<organism evidence="6">
    <name type="scientific">Timema genevievae</name>
    <name type="common">Walking stick</name>
    <dbReference type="NCBI Taxonomy" id="629358"/>
    <lineage>
        <taxon>Eukaryota</taxon>
        <taxon>Metazoa</taxon>
        <taxon>Ecdysozoa</taxon>
        <taxon>Arthropoda</taxon>
        <taxon>Hexapoda</taxon>
        <taxon>Insecta</taxon>
        <taxon>Pterygota</taxon>
        <taxon>Neoptera</taxon>
        <taxon>Polyneoptera</taxon>
        <taxon>Phasmatodea</taxon>
        <taxon>Timematodea</taxon>
        <taxon>Timematoidea</taxon>
        <taxon>Timematidae</taxon>
        <taxon>Timema</taxon>
    </lineage>
</organism>
<evidence type="ECO:0000256" key="4">
    <source>
        <dbReference type="RuleBase" id="RU004262"/>
    </source>
</evidence>
<evidence type="ECO:0000256" key="3">
    <source>
        <dbReference type="ARBA" id="ARBA00022525"/>
    </source>
</evidence>
<dbReference type="GO" id="GO:0017171">
    <property type="term" value="F:serine hydrolase activity"/>
    <property type="evidence" value="ECO:0007669"/>
    <property type="project" value="TreeGrafter"/>
</dbReference>
<sequence>MGTKDTGIVHSALGAQMTGLVHPGSRHRKAGFMGLTMQSRGRKLKSIKFLLYTNNTEAPVEIDVDRSLSAIDTKLDTKVLIHGCHGDPTNYKYIIAAYLARGNVNVIAVNWTSLSKNMDYTDSKSDTEVTGTRVAQLLDILADNGLDLSRVNCVGHSLGAQTAGVVGDRLTKGVLGLITGLDPAGPLFDYITPKKNKLDLKDAAYVQIIHTNLGKLGSVEMAGHSDLMPNGGIKQPNCEGTEEIIGDHVRVLGLWEETIKGHEPLIGHQCSSWDVYENGKCDTNPEAVMGEKIDQSSTEGLQTRLKVRPAHPTHRFQWHIMFTWIRSKIPGTILQAARTCATKSSELIAAHSTTHFTAQ</sequence>
<protein>
    <recommendedName>
        <fullName evidence="5">Lipase domain-containing protein</fullName>
    </recommendedName>
</protein>
<evidence type="ECO:0000259" key="5">
    <source>
        <dbReference type="Pfam" id="PF00151"/>
    </source>
</evidence>
<proteinExistence type="inferred from homology"/>
<accession>A0A7R9K0U1</accession>
<dbReference type="InterPro" id="IPR000734">
    <property type="entry name" value="TAG_lipase"/>
</dbReference>
<dbReference type="InterPro" id="IPR013818">
    <property type="entry name" value="Lipase"/>
</dbReference>
<dbReference type="PANTHER" id="PTHR11610:SF173">
    <property type="entry name" value="LIPASE DOMAIN-CONTAINING PROTEIN-RELATED"/>
    <property type="match status" value="1"/>
</dbReference>
<dbReference type="GO" id="GO:0016042">
    <property type="term" value="P:lipid catabolic process"/>
    <property type="evidence" value="ECO:0007669"/>
    <property type="project" value="TreeGrafter"/>
</dbReference>
<dbReference type="GO" id="GO:0005615">
    <property type="term" value="C:extracellular space"/>
    <property type="evidence" value="ECO:0007669"/>
    <property type="project" value="TreeGrafter"/>
</dbReference>
<reference evidence="6" key="1">
    <citation type="submission" date="2020-11" db="EMBL/GenBank/DDBJ databases">
        <authorList>
            <person name="Tran Van P."/>
        </authorList>
    </citation>
    <scope>NUCLEOTIDE SEQUENCE</scope>
</reference>
<dbReference type="PANTHER" id="PTHR11610">
    <property type="entry name" value="LIPASE"/>
    <property type="match status" value="1"/>
</dbReference>
<evidence type="ECO:0000256" key="1">
    <source>
        <dbReference type="ARBA" id="ARBA00004613"/>
    </source>
</evidence>
<gene>
    <name evidence="6" type="ORF">TGEB3V08_LOCUS5894</name>
</gene>
<dbReference type="SUPFAM" id="SSF53474">
    <property type="entry name" value="alpha/beta-Hydrolases"/>
    <property type="match status" value="1"/>
</dbReference>
<name>A0A7R9K0U1_TIMGE</name>
<dbReference type="GO" id="GO:0016298">
    <property type="term" value="F:lipase activity"/>
    <property type="evidence" value="ECO:0007669"/>
    <property type="project" value="InterPro"/>
</dbReference>